<dbReference type="OrthoDB" id="5493836at2"/>
<evidence type="ECO:0000259" key="1">
    <source>
        <dbReference type="Pfam" id="PF12873"/>
    </source>
</evidence>
<dbReference type="InterPro" id="IPR024437">
    <property type="entry name" value="DUF3825"/>
</dbReference>
<dbReference type="EMBL" id="QHKO01000002">
    <property type="protein sequence ID" value="RAL23702.1"/>
    <property type="molecule type" value="Genomic_DNA"/>
</dbReference>
<evidence type="ECO:0000313" key="3">
    <source>
        <dbReference type="Proteomes" id="UP000249169"/>
    </source>
</evidence>
<accession>A0A328C971</accession>
<reference evidence="2 3" key="1">
    <citation type="submission" date="2018-05" db="EMBL/GenBank/DDBJ databases">
        <title>Lujinxingia marina gen. nov. sp. nov., a new facultative anaerobic member of the class Deltaproteobacteria, and proposal of Lujinxingaceae fam. nov.</title>
        <authorList>
            <person name="Li C.-M."/>
        </authorList>
    </citation>
    <scope>NUCLEOTIDE SEQUENCE [LARGE SCALE GENOMIC DNA]</scope>
    <source>
        <strain evidence="2 3">B210</strain>
    </source>
</reference>
<proteinExistence type="predicted"/>
<dbReference type="AlphaFoldDB" id="A0A328C971"/>
<sequence length="256" mass="29975">MYDTALPPLKQFAFLPDFPEHLAELEEMAEAEDWEYRFTDSDFPRPILYSYIIHTFNRVEEEGKIVTTDDQTGACFDTGLVTEHQEPIYAIFGDNKIPDRQPWYFQGFVRKGDTRMNRFPTLPDIATYFEDPTEVIFDPRLELRKNTEHIIAENRERLPEEFDGMGDFQLQTLLTGGFENALARVRRNYRIAVPQYHRGRIQLLLPLCLRKPSEADLAAVVEHREGYYRVATCLTLDQAYSNARLIGRLDDNWLRT</sequence>
<protein>
    <recommendedName>
        <fullName evidence="1">DUF3825 domain-containing protein</fullName>
    </recommendedName>
</protein>
<comment type="caution">
    <text evidence="2">The sequence shown here is derived from an EMBL/GenBank/DDBJ whole genome shotgun (WGS) entry which is preliminary data.</text>
</comment>
<gene>
    <name evidence="2" type="ORF">DL240_05965</name>
</gene>
<dbReference type="Proteomes" id="UP000249169">
    <property type="component" value="Unassembled WGS sequence"/>
</dbReference>
<organism evidence="2 3">
    <name type="scientific">Lujinxingia litoralis</name>
    <dbReference type="NCBI Taxonomy" id="2211119"/>
    <lineage>
        <taxon>Bacteria</taxon>
        <taxon>Deltaproteobacteria</taxon>
        <taxon>Bradymonadales</taxon>
        <taxon>Lujinxingiaceae</taxon>
        <taxon>Lujinxingia</taxon>
    </lineage>
</organism>
<evidence type="ECO:0000313" key="2">
    <source>
        <dbReference type="EMBL" id="RAL23702.1"/>
    </source>
</evidence>
<feature type="domain" description="DUF3825" evidence="1">
    <location>
        <begin position="25"/>
        <end position="253"/>
    </location>
</feature>
<keyword evidence="3" id="KW-1185">Reference proteome</keyword>
<name>A0A328C971_9DELT</name>
<dbReference type="RefSeq" id="WP_111728960.1">
    <property type="nucleotide sequence ID" value="NZ_QHKO01000002.1"/>
</dbReference>
<dbReference type="Pfam" id="PF12873">
    <property type="entry name" value="DUF3825"/>
    <property type="match status" value="1"/>
</dbReference>